<sequence>MEFFLILFDLDHTLLDFDLAEEVALTELLKEYNVKDIAAYKNYYRPMNKAMWRALELKEMTKSELVNTRFAKLFAHFNIEVDGVSLAQTYQTHLQKQGQTYSGAAELLKALSTVGYQLFAVTNGITDIQMGCLQASDIKHYFSDIFISEQAASQKPDKYFFDWIGQRIPHYQRHKTLMIGDSLTADIQGGNNAGIDTVWYNPNHLQNNSNAQTTFEISSFKELGQLLLPQPS</sequence>
<dbReference type="InterPro" id="IPR052550">
    <property type="entry name" value="Pyrimidine_5'-ntase_YjjG"/>
</dbReference>
<dbReference type="InterPro" id="IPR023198">
    <property type="entry name" value="PGP-like_dom2"/>
</dbReference>
<dbReference type="RefSeq" id="WP_018366090.1">
    <property type="nucleotide sequence ID" value="NZ_CP104407.1"/>
</dbReference>
<dbReference type="Pfam" id="PF13419">
    <property type="entry name" value="HAD_2"/>
    <property type="match status" value="1"/>
</dbReference>
<protein>
    <submittedName>
        <fullName evidence="1">YjjG family noncanonical pyrimidine nucleotidase</fullName>
    </submittedName>
</protein>
<evidence type="ECO:0000313" key="1">
    <source>
        <dbReference type="EMBL" id="WMB28187.1"/>
    </source>
</evidence>
<gene>
    <name evidence="1" type="ORF">N1496_00195</name>
</gene>
<name>A0ABY9LH39_9STRE</name>
<dbReference type="InterPro" id="IPR006439">
    <property type="entry name" value="HAD-SF_hydro_IA"/>
</dbReference>
<dbReference type="SFLD" id="SFLDG01129">
    <property type="entry name" value="C1.5:_HAD__Beta-PGM__Phosphata"/>
    <property type="match status" value="1"/>
</dbReference>
<dbReference type="PANTHER" id="PTHR47478:SF1">
    <property type="entry name" value="PYRIMIDINE 5'-NUCLEOTIDASE YJJG"/>
    <property type="match status" value="1"/>
</dbReference>
<keyword evidence="2" id="KW-1185">Reference proteome</keyword>
<proteinExistence type="predicted"/>
<dbReference type="EMBL" id="CP110509">
    <property type="protein sequence ID" value="WMB28187.1"/>
    <property type="molecule type" value="Genomic_DNA"/>
</dbReference>
<dbReference type="NCBIfam" id="TIGR01549">
    <property type="entry name" value="HAD-SF-IA-v1"/>
    <property type="match status" value="1"/>
</dbReference>
<dbReference type="Proteomes" id="UP001238096">
    <property type="component" value="Chromosome"/>
</dbReference>
<dbReference type="NCBIfam" id="TIGR02254">
    <property type="entry name" value="YjjG_YfnB"/>
    <property type="match status" value="1"/>
</dbReference>
<organism evidence="1 2">
    <name type="scientific">Streptococcus didelphis</name>
    <dbReference type="NCBI Taxonomy" id="102886"/>
    <lineage>
        <taxon>Bacteria</taxon>
        <taxon>Bacillati</taxon>
        <taxon>Bacillota</taxon>
        <taxon>Bacilli</taxon>
        <taxon>Lactobacillales</taxon>
        <taxon>Streptococcaceae</taxon>
        <taxon>Streptococcus</taxon>
    </lineage>
</organism>
<dbReference type="InterPro" id="IPR023214">
    <property type="entry name" value="HAD_sf"/>
</dbReference>
<dbReference type="InterPro" id="IPR041492">
    <property type="entry name" value="HAD_2"/>
</dbReference>
<reference evidence="2" key="1">
    <citation type="submission" date="2022-10" db="EMBL/GenBank/DDBJ databases">
        <title>Streptococcus didelphis as causative of fatal infections in opossums (Didelphis albiventris).</title>
        <authorList>
            <person name="Breyer G.M."/>
            <person name="Da Silva M.E.R.J."/>
            <person name="Siqueira F.M."/>
        </authorList>
    </citation>
    <scope>NUCLEOTIDE SEQUENCE [LARGE SCALE GENOMIC DNA]</scope>
    <source>
        <strain evidence="2">LBVP101/21</strain>
    </source>
</reference>
<dbReference type="Gene3D" id="3.40.50.1000">
    <property type="entry name" value="HAD superfamily/HAD-like"/>
    <property type="match status" value="1"/>
</dbReference>
<dbReference type="InterPro" id="IPR011951">
    <property type="entry name" value="HAD-SF_hydro_IA_YjjG/PynA"/>
</dbReference>
<evidence type="ECO:0000313" key="2">
    <source>
        <dbReference type="Proteomes" id="UP001238096"/>
    </source>
</evidence>
<dbReference type="Gene3D" id="1.10.150.240">
    <property type="entry name" value="Putative phosphatase, domain 2"/>
    <property type="match status" value="1"/>
</dbReference>
<accession>A0ABY9LH39</accession>
<dbReference type="SFLD" id="SFLDS00003">
    <property type="entry name" value="Haloacid_Dehalogenase"/>
    <property type="match status" value="1"/>
</dbReference>
<dbReference type="InterPro" id="IPR036412">
    <property type="entry name" value="HAD-like_sf"/>
</dbReference>
<dbReference type="PANTHER" id="PTHR47478">
    <property type="match status" value="1"/>
</dbReference>
<dbReference type="SUPFAM" id="SSF56784">
    <property type="entry name" value="HAD-like"/>
    <property type="match status" value="1"/>
</dbReference>